<accession>A0A8J2YBI5</accession>
<dbReference type="AlphaFoldDB" id="A0A8J2YBI5"/>
<dbReference type="Proteomes" id="UP000628775">
    <property type="component" value="Unassembled WGS sequence"/>
</dbReference>
<protein>
    <submittedName>
        <fullName evidence="2">2-keto-3-deoxygluconate permease</fullName>
    </submittedName>
</protein>
<dbReference type="PIRSF" id="PIRSF002746">
    <property type="entry name" value="Gluconate_transporter"/>
    <property type="match status" value="1"/>
</dbReference>
<feature type="transmembrane region" description="Helical" evidence="1">
    <location>
        <begin position="140"/>
        <end position="158"/>
    </location>
</feature>
<feature type="transmembrane region" description="Helical" evidence="1">
    <location>
        <begin position="234"/>
        <end position="254"/>
    </location>
</feature>
<dbReference type="EMBL" id="BMIR01000001">
    <property type="protein sequence ID" value="GGE28147.1"/>
    <property type="molecule type" value="Genomic_DNA"/>
</dbReference>
<gene>
    <name evidence="2" type="ORF">GCM10011391_03340</name>
</gene>
<feature type="transmembrane region" description="Helical" evidence="1">
    <location>
        <begin position="101"/>
        <end position="128"/>
    </location>
</feature>
<evidence type="ECO:0000313" key="2">
    <source>
        <dbReference type="EMBL" id="GGE28147.1"/>
    </source>
</evidence>
<dbReference type="InterPro" id="IPR003474">
    <property type="entry name" value="Glcn_transporter"/>
</dbReference>
<dbReference type="RefSeq" id="WP_188688187.1">
    <property type="nucleotide sequence ID" value="NZ_BMIR01000001.1"/>
</dbReference>
<name>A0A8J2YBI5_9BACL</name>
<dbReference type="GO" id="GO:0005886">
    <property type="term" value="C:plasma membrane"/>
    <property type="evidence" value="ECO:0007669"/>
    <property type="project" value="TreeGrafter"/>
</dbReference>
<dbReference type="PANTHER" id="PTHR30354">
    <property type="entry name" value="GNT FAMILY GLUCONATE TRANSPORTER"/>
    <property type="match status" value="1"/>
</dbReference>
<feature type="transmembrane region" description="Helical" evidence="1">
    <location>
        <begin position="29"/>
        <end position="48"/>
    </location>
</feature>
<keyword evidence="1" id="KW-1133">Transmembrane helix</keyword>
<feature type="transmembrane region" description="Helical" evidence="1">
    <location>
        <begin position="60"/>
        <end position="81"/>
    </location>
</feature>
<reference evidence="2" key="1">
    <citation type="journal article" date="2014" name="Int. J. Syst. Evol. Microbiol.">
        <title>Complete genome sequence of Corynebacterium casei LMG S-19264T (=DSM 44701T), isolated from a smear-ripened cheese.</title>
        <authorList>
            <consortium name="US DOE Joint Genome Institute (JGI-PGF)"/>
            <person name="Walter F."/>
            <person name="Albersmeier A."/>
            <person name="Kalinowski J."/>
            <person name="Ruckert C."/>
        </authorList>
    </citation>
    <scope>NUCLEOTIDE SEQUENCE</scope>
    <source>
        <strain evidence="2">CGMCC 1.15371</strain>
    </source>
</reference>
<reference evidence="2" key="2">
    <citation type="submission" date="2020-09" db="EMBL/GenBank/DDBJ databases">
        <authorList>
            <person name="Sun Q."/>
            <person name="Zhou Y."/>
        </authorList>
    </citation>
    <scope>NUCLEOTIDE SEQUENCE</scope>
    <source>
        <strain evidence="2">CGMCC 1.15371</strain>
    </source>
</reference>
<sequence length="450" mass="47807">MSDWYLILMTLLAIVIVIIGVTLLKLHPFISLLIGSLFLAIVSGLNFTKIVSSYETGVGNTLSSLAIIIGLGTILGGMITQSGGGLQIASSLTNKLGVNRLHWAMMISGFIIGLPVFFEVGVVLLIPLVISISRNTKKSILFVGLPLIAGLSIVHGIVPPHPGAMTAIDIYHANIGKVLIYALIVAIPSVIIAGPLFGKWIAKRVQPSGEPRLAGAFFSNDKDSETDPKDVPSVFAAFFTVLLPIILILIATIVPYLHINKGLEHFITFLGDPMMALLLSVLVAFFTLGYIKPINRKYIQPLFDDCLKPIAAILLIIGSGGGFKQILIDSGVGDAIAHIAGHFSLSPIILAFIIAALVRIATGSATVALITAAGIVAPIVESTTGVNKELLVIATGAGSLIFSHVNDAGFWLIKEYLGLTVKETFKTWTVLETLLSITAFICVLIVNLFV</sequence>
<feature type="transmembrane region" description="Helical" evidence="1">
    <location>
        <begin position="390"/>
        <end position="413"/>
    </location>
</feature>
<proteinExistence type="predicted"/>
<keyword evidence="3" id="KW-1185">Reference proteome</keyword>
<feature type="transmembrane region" description="Helical" evidence="1">
    <location>
        <begin position="178"/>
        <end position="198"/>
    </location>
</feature>
<dbReference type="PANTHER" id="PTHR30354:SF26">
    <property type="entry name" value="TRANSPORTER, PUTATIVE-RELATED"/>
    <property type="match status" value="1"/>
</dbReference>
<comment type="caution">
    <text evidence="2">The sequence shown here is derived from an EMBL/GenBank/DDBJ whole genome shotgun (WGS) entry which is preliminary data.</text>
</comment>
<dbReference type="NCBIfam" id="TIGR00791">
    <property type="entry name" value="gntP"/>
    <property type="match status" value="1"/>
</dbReference>
<feature type="transmembrane region" description="Helical" evidence="1">
    <location>
        <begin position="311"/>
        <end position="328"/>
    </location>
</feature>
<feature type="transmembrane region" description="Helical" evidence="1">
    <location>
        <begin position="348"/>
        <end position="378"/>
    </location>
</feature>
<feature type="transmembrane region" description="Helical" evidence="1">
    <location>
        <begin position="274"/>
        <end position="291"/>
    </location>
</feature>
<keyword evidence="1" id="KW-0472">Membrane</keyword>
<organism evidence="2 3">
    <name type="scientific">Pullulanibacillus camelliae</name>
    <dbReference type="NCBI Taxonomy" id="1707096"/>
    <lineage>
        <taxon>Bacteria</taxon>
        <taxon>Bacillati</taxon>
        <taxon>Bacillota</taxon>
        <taxon>Bacilli</taxon>
        <taxon>Bacillales</taxon>
        <taxon>Sporolactobacillaceae</taxon>
        <taxon>Pullulanibacillus</taxon>
    </lineage>
</organism>
<keyword evidence="1" id="KW-0812">Transmembrane</keyword>
<evidence type="ECO:0000256" key="1">
    <source>
        <dbReference type="SAM" id="Phobius"/>
    </source>
</evidence>
<dbReference type="GO" id="GO:0015128">
    <property type="term" value="F:gluconate transmembrane transporter activity"/>
    <property type="evidence" value="ECO:0007669"/>
    <property type="project" value="InterPro"/>
</dbReference>
<dbReference type="Pfam" id="PF02447">
    <property type="entry name" value="GntP_permease"/>
    <property type="match status" value="1"/>
</dbReference>
<feature type="transmembrane region" description="Helical" evidence="1">
    <location>
        <begin position="425"/>
        <end position="449"/>
    </location>
</feature>
<feature type="transmembrane region" description="Helical" evidence="1">
    <location>
        <begin position="5"/>
        <end position="23"/>
    </location>
</feature>
<evidence type="ECO:0000313" key="3">
    <source>
        <dbReference type="Proteomes" id="UP000628775"/>
    </source>
</evidence>